<gene>
    <name evidence="7 12" type="primary">rpsD</name>
    <name evidence="11" type="ORF">HYT38_00725</name>
    <name evidence="12" type="ORF">HYV66_01240</name>
</gene>
<evidence type="ECO:0000259" key="10">
    <source>
        <dbReference type="SMART" id="SM01390"/>
    </source>
</evidence>
<dbReference type="SMART" id="SM01390">
    <property type="entry name" value="Ribosomal_S4"/>
    <property type="match status" value="1"/>
</dbReference>
<comment type="function">
    <text evidence="7">One of the primary rRNA binding proteins, it binds directly to 16S rRNA where it nucleates assembly of the body of the 30S subunit.</text>
</comment>
<dbReference type="AlphaFoldDB" id="A0A931YDC0"/>
<evidence type="ECO:0000259" key="9">
    <source>
        <dbReference type="SMART" id="SM00363"/>
    </source>
</evidence>
<keyword evidence="2 7" id="KW-0699">rRNA-binding</keyword>
<dbReference type="CDD" id="cd00165">
    <property type="entry name" value="S4"/>
    <property type="match status" value="1"/>
</dbReference>
<dbReference type="Proteomes" id="UP000709672">
    <property type="component" value="Unassembled WGS sequence"/>
</dbReference>
<dbReference type="InterPro" id="IPR002942">
    <property type="entry name" value="S4_RNA-bd"/>
</dbReference>
<dbReference type="InterPro" id="IPR001912">
    <property type="entry name" value="Ribosomal_uS4_N"/>
</dbReference>
<evidence type="ECO:0000256" key="4">
    <source>
        <dbReference type="ARBA" id="ARBA00022980"/>
    </source>
</evidence>
<evidence type="ECO:0000256" key="1">
    <source>
        <dbReference type="ARBA" id="ARBA00007465"/>
    </source>
</evidence>
<evidence type="ECO:0000256" key="5">
    <source>
        <dbReference type="ARBA" id="ARBA00023274"/>
    </source>
</evidence>
<dbReference type="GO" id="GO:0003735">
    <property type="term" value="F:structural constituent of ribosome"/>
    <property type="evidence" value="ECO:0007669"/>
    <property type="project" value="InterPro"/>
</dbReference>
<dbReference type="Gene3D" id="1.10.1050.10">
    <property type="entry name" value="Ribosomal Protein S4 Delta 41, Chain A, domain 1"/>
    <property type="match status" value="1"/>
</dbReference>
<comment type="subunit">
    <text evidence="7">Part of the 30S ribosomal subunit. Contacts protein S5. The interaction surface between S4 and S5 is involved in control of translational fidelity.</text>
</comment>
<evidence type="ECO:0000313" key="13">
    <source>
        <dbReference type="Proteomes" id="UP000709672"/>
    </source>
</evidence>
<comment type="similarity">
    <text evidence="1 7 8">Belongs to the universal ribosomal protein uS4 family.</text>
</comment>
<dbReference type="PANTHER" id="PTHR11831:SF4">
    <property type="entry name" value="SMALL RIBOSOMAL SUBUNIT PROTEIN US4M"/>
    <property type="match status" value="1"/>
</dbReference>
<dbReference type="Pfam" id="PF01479">
    <property type="entry name" value="S4"/>
    <property type="match status" value="1"/>
</dbReference>
<dbReference type="SMART" id="SM00363">
    <property type="entry name" value="S4"/>
    <property type="match status" value="1"/>
</dbReference>
<evidence type="ECO:0000313" key="11">
    <source>
        <dbReference type="EMBL" id="MBI2052189.1"/>
    </source>
</evidence>
<dbReference type="PROSITE" id="PS00632">
    <property type="entry name" value="RIBOSOMAL_S4"/>
    <property type="match status" value="1"/>
</dbReference>
<reference evidence="12" key="1">
    <citation type="submission" date="2020-07" db="EMBL/GenBank/DDBJ databases">
        <title>Huge and variable diversity of episymbiotic CPR bacteria and DPANN archaea in groundwater ecosystems.</title>
        <authorList>
            <person name="He C.Y."/>
            <person name="Keren R."/>
            <person name="Whittaker M."/>
            <person name="Farag I.F."/>
            <person name="Doudna J."/>
            <person name="Cate J.H.D."/>
            <person name="Banfield J.F."/>
        </authorList>
    </citation>
    <scope>NUCLEOTIDE SEQUENCE</scope>
    <source>
        <strain evidence="11">NC_groundwater_191_Ag_S-0.1um_45_8</strain>
        <strain evidence="12">NC_groundwater_418_Ag_B-0.1um_45_10</strain>
    </source>
</reference>
<dbReference type="NCBIfam" id="TIGR01017">
    <property type="entry name" value="rpsD_bact"/>
    <property type="match status" value="1"/>
</dbReference>
<evidence type="ECO:0000256" key="2">
    <source>
        <dbReference type="ARBA" id="ARBA00022730"/>
    </source>
</evidence>
<comment type="caution">
    <text evidence="12">The sequence shown here is derived from an EMBL/GenBank/DDBJ whole genome shotgun (WGS) entry which is preliminary data.</text>
</comment>
<dbReference type="GO" id="GO:0019843">
    <property type="term" value="F:rRNA binding"/>
    <property type="evidence" value="ECO:0007669"/>
    <property type="project" value="UniProtKB-UniRule"/>
</dbReference>
<keyword evidence="3 7" id="KW-0694">RNA-binding</keyword>
<dbReference type="SUPFAM" id="SSF55174">
    <property type="entry name" value="Alpha-L RNA-binding motif"/>
    <property type="match status" value="1"/>
</dbReference>
<evidence type="ECO:0000313" key="12">
    <source>
        <dbReference type="EMBL" id="MBI2465838.1"/>
    </source>
</evidence>
<dbReference type="EMBL" id="JACOYY010000026">
    <property type="protein sequence ID" value="MBI2052189.1"/>
    <property type="molecule type" value="Genomic_DNA"/>
</dbReference>
<evidence type="ECO:0000256" key="3">
    <source>
        <dbReference type="ARBA" id="ARBA00022884"/>
    </source>
</evidence>
<evidence type="ECO:0000256" key="6">
    <source>
        <dbReference type="ARBA" id="ARBA00035254"/>
    </source>
</evidence>
<dbReference type="HAMAP" id="MF_01306_B">
    <property type="entry name" value="Ribosomal_uS4_B"/>
    <property type="match status" value="1"/>
</dbReference>
<dbReference type="InterPro" id="IPR022801">
    <property type="entry name" value="Ribosomal_uS4"/>
</dbReference>
<feature type="domain" description="RNA-binding S4" evidence="9">
    <location>
        <begin position="91"/>
        <end position="152"/>
    </location>
</feature>
<dbReference type="FunFam" id="3.10.290.10:FF:000001">
    <property type="entry name" value="30S ribosomal protein S4"/>
    <property type="match status" value="1"/>
</dbReference>
<dbReference type="Proteomes" id="UP000786662">
    <property type="component" value="Unassembled WGS sequence"/>
</dbReference>
<dbReference type="PANTHER" id="PTHR11831">
    <property type="entry name" value="30S 40S RIBOSOMAL PROTEIN"/>
    <property type="match status" value="1"/>
</dbReference>
<dbReference type="EMBL" id="JACPHQ010000015">
    <property type="protein sequence ID" value="MBI2465838.1"/>
    <property type="molecule type" value="Genomic_DNA"/>
</dbReference>
<dbReference type="Gene3D" id="3.10.290.10">
    <property type="entry name" value="RNA-binding S4 domain"/>
    <property type="match status" value="1"/>
</dbReference>
<evidence type="ECO:0000256" key="8">
    <source>
        <dbReference type="RuleBase" id="RU003699"/>
    </source>
</evidence>
<dbReference type="Pfam" id="PF00163">
    <property type="entry name" value="Ribosomal_S4"/>
    <property type="match status" value="1"/>
</dbReference>
<dbReference type="GO" id="GO:0006412">
    <property type="term" value="P:translation"/>
    <property type="evidence" value="ECO:0007669"/>
    <property type="project" value="UniProtKB-UniRule"/>
</dbReference>
<feature type="domain" description="Small ribosomal subunit protein uS4 N-terminal" evidence="10">
    <location>
        <begin position="3"/>
        <end position="90"/>
    </location>
</feature>
<dbReference type="GO" id="GO:0015935">
    <property type="term" value="C:small ribosomal subunit"/>
    <property type="evidence" value="ECO:0007669"/>
    <property type="project" value="InterPro"/>
</dbReference>
<protein>
    <recommendedName>
        <fullName evidence="6 7">Small ribosomal subunit protein uS4</fullName>
    </recommendedName>
</protein>
<sequence>MYQITCKKCRRLGYKVCDTAKCALIRKPYPPGQHGKNAGRKRPSEFGQQLAEKQKLKFIYGVREKQFRKYFDFASKKKGVTPQIMMEMLERRLDNVIFRLGWAPTRNAARQLVNHGHILVNGKKVHSPSYSVSSGEQVDIKESSKSGSLFINTRTILKKFQLPVWLEMDKEKLSAKILGLPDKDFLSGIPVQVSKVLEYYSR</sequence>
<dbReference type="GO" id="GO:0042274">
    <property type="term" value="P:ribosomal small subunit biogenesis"/>
    <property type="evidence" value="ECO:0007669"/>
    <property type="project" value="TreeGrafter"/>
</dbReference>
<comment type="function">
    <text evidence="7">With S5 and S12 plays an important role in translational accuracy.</text>
</comment>
<dbReference type="InterPro" id="IPR005709">
    <property type="entry name" value="Ribosomal_uS4_bac-type"/>
</dbReference>
<proteinExistence type="inferred from homology"/>
<dbReference type="PROSITE" id="PS50889">
    <property type="entry name" value="S4"/>
    <property type="match status" value="1"/>
</dbReference>
<keyword evidence="4 7" id="KW-0689">Ribosomal protein</keyword>
<dbReference type="NCBIfam" id="NF003717">
    <property type="entry name" value="PRK05327.1"/>
    <property type="match status" value="1"/>
</dbReference>
<name>A0A931YDC0_9BACT</name>
<accession>A0A931YDC0</accession>
<dbReference type="InterPro" id="IPR018079">
    <property type="entry name" value="Ribosomal_uS4_CS"/>
</dbReference>
<keyword evidence="5 7" id="KW-0687">Ribonucleoprotein</keyword>
<evidence type="ECO:0000256" key="7">
    <source>
        <dbReference type="HAMAP-Rule" id="MF_01306"/>
    </source>
</evidence>
<dbReference type="InterPro" id="IPR036986">
    <property type="entry name" value="S4_RNA-bd_sf"/>
</dbReference>
<organism evidence="12 13">
    <name type="scientific">Candidatus Sungiibacteriota bacterium</name>
    <dbReference type="NCBI Taxonomy" id="2750080"/>
    <lineage>
        <taxon>Bacteria</taxon>
        <taxon>Candidatus Sungiibacteriota</taxon>
    </lineage>
</organism>